<dbReference type="AlphaFoldDB" id="A0A2K2FWW6"/>
<dbReference type="Gene3D" id="3.40.50.1110">
    <property type="entry name" value="SGNH hydrolase"/>
    <property type="match status" value="1"/>
</dbReference>
<dbReference type="OrthoDB" id="1828825at2"/>
<gene>
    <name evidence="3" type="ORF">A8V01_24090</name>
</gene>
<evidence type="ECO:0000256" key="1">
    <source>
        <dbReference type="SAM" id="SignalP"/>
    </source>
</evidence>
<dbReference type="InterPro" id="IPR013830">
    <property type="entry name" value="SGNH_hydro"/>
</dbReference>
<name>A0A2K2FWW6_9SPHN</name>
<sequence length="400" mass="41789">MKRMTAIAWLAAALALPTGASARSEWGRSEWAGAWGYATSPATKSVKGENPAGAYRYRIRVSQSGDALRLTLTNPEGASPLAIAAISVARAVGKDGFALDEASRTPAAIAAAAALKGGQIAQTLPIALPVRSGEDVIVEIVTSAPSTTVAGNAGFPAAFAPGSVDARGEALQAAKLRPLVTQVAVHNPAASCTIVTLGDSITEGARGTRADWRGWPGVLARRLVDQDKRDNCGVVNMGISGNRLLRDGRGTAAVDRFARDVASVPGASHLIVMEGVNDIWRATLPGESPIGAADLIAGYRKLIAAAHARGMRIYGGTISPGFGWKAFTRDMEELRQATNAWIRTSGEFDAVIDFDAALRDTSNPPMVLRAYDSGDHLHPGNAGYEAMGRAVPLSLFRSTP</sequence>
<feature type="chain" id="PRO_5014466817" description="SGNH hydrolase-type esterase domain-containing protein" evidence="1">
    <location>
        <begin position="23"/>
        <end position="400"/>
    </location>
</feature>
<evidence type="ECO:0000313" key="3">
    <source>
        <dbReference type="EMBL" id="PNU03262.1"/>
    </source>
</evidence>
<evidence type="ECO:0000259" key="2">
    <source>
        <dbReference type="Pfam" id="PF13472"/>
    </source>
</evidence>
<accession>A0A2K2FWW6</accession>
<dbReference type="InterPro" id="IPR053140">
    <property type="entry name" value="GDSL_Rv0518-like"/>
</dbReference>
<dbReference type="SUPFAM" id="SSF52266">
    <property type="entry name" value="SGNH hydrolase"/>
    <property type="match status" value="1"/>
</dbReference>
<feature type="domain" description="SGNH hydrolase-type esterase" evidence="2">
    <location>
        <begin position="197"/>
        <end position="386"/>
    </location>
</feature>
<evidence type="ECO:0000313" key="4">
    <source>
        <dbReference type="Proteomes" id="UP000236327"/>
    </source>
</evidence>
<dbReference type="Pfam" id="PF13472">
    <property type="entry name" value="Lipase_GDSL_2"/>
    <property type="match status" value="1"/>
</dbReference>
<dbReference type="PANTHER" id="PTHR43784">
    <property type="entry name" value="GDSL-LIKE LIPASE/ACYLHYDROLASE, PUTATIVE (AFU_ORTHOLOGUE AFUA_2G00820)-RELATED"/>
    <property type="match status" value="1"/>
</dbReference>
<dbReference type="PANTHER" id="PTHR43784:SF2">
    <property type="entry name" value="GDSL-LIKE LIPASE_ACYLHYDROLASE, PUTATIVE (AFU_ORTHOLOGUE AFUA_2G00820)-RELATED"/>
    <property type="match status" value="1"/>
</dbReference>
<dbReference type="EMBL" id="LYMM01000053">
    <property type="protein sequence ID" value="PNU03262.1"/>
    <property type="molecule type" value="Genomic_DNA"/>
</dbReference>
<dbReference type="Proteomes" id="UP000236327">
    <property type="component" value="Unassembled WGS sequence"/>
</dbReference>
<dbReference type="GO" id="GO:0016788">
    <property type="term" value="F:hydrolase activity, acting on ester bonds"/>
    <property type="evidence" value="ECO:0007669"/>
    <property type="project" value="UniProtKB-ARBA"/>
</dbReference>
<dbReference type="CDD" id="cd01830">
    <property type="entry name" value="XynE_like"/>
    <property type="match status" value="1"/>
</dbReference>
<keyword evidence="1" id="KW-0732">Signal</keyword>
<organism evidence="3 4">
    <name type="scientific">Novosphingobium guangzhouense</name>
    <dbReference type="NCBI Taxonomy" id="1850347"/>
    <lineage>
        <taxon>Bacteria</taxon>
        <taxon>Pseudomonadati</taxon>
        <taxon>Pseudomonadota</taxon>
        <taxon>Alphaproteobacteria</taxon>
        <taxon>Sphingomonadales</taxon>
        <taxon>Sphingomonadaceae</taxon>
        <taxon>Novosphingobium</taxon>
    </lineage>
</organism>
<reference evidence="3 4" key="1">
    <citation type="submission" date="2016-05" db="EMBL/GenBank/DDBJ databases">
        <title>Complete genome sequence of Novosphingobium guangzhouense SA925(T).</title>
        <authorList>
            <person name="Sha S."/>
        </authorList>
    </citation>
    <scope>NUCLEOTIDE SEQUENCE [LARGE SCALE GENOMIC DNA]</scope>
    <source>
        <strain evidence="3 4">SA925</strain>
    </source>
</reference>
<proteinExistence type="predicted"/>
<protein>
    <recommendedName>
        <fullName evidence="2">SGNH hydrolase-type esterase domain-containing protein</fullName>
    </recommendedName>
</protein>
<comment type="caution">
    <text evidence="3">The sequence shown here is derived from an EMBL/GenBank/DDBJ whole genome shotgun (WGS) entry which is preliminary data.</text>
</comment>
<dbReference type="InterPro" id="IPR036514">
    <property type="entry name" value="SGNH_hydro_sf"/>
</dbReference>
<dbReference type="RefSeq" id="WP_103097954.1">
    <property type="nucleotide sequence ID" value="NZ_LYMM01000053.1"/>
</dbReference>
<feature type="signal peptide" evidence="1">
    <location>
        <begin position="1"/>
        <end position="22"/>
    </location>
</feature>
<keyword evidence="4" id="KW-1185">Reference proteome</keyword>